<dbReference type="Gene3D" id="3.20.110.10">
    <property type="entry name" value="Glycoside hydrolase 38, N terminal domain"/>
    <property type="match status" value="1"/>
</dbReference>
<dbReference type="InterPro" id="IPR027291">
    <property type="entry name" value="Glyco_hydro_38_N_sf"/>
</dbReference>
<dbReference type="STRING" id="546874.SAMN04488544_3118"/>
<dbReference type="Pfam" id="PF07748">
    <property type="entry name" value="Glyco_hydro_38C"/>
    <property type="match status" value="1"/>
</dbReference>
<dbReference type="RefSeq" id="WP_091076183.1">
    <property type="nucleotide sequence ID" value="NZ_LT629799.1"/>
</dbReference>
<accession>A0A1H2N1Z3</accession>
<dbReference type="GO" id="GO:0006013">
    <property type="term" value="P:mannose metabolic process"/>
    <property type="evidence" value="ECO:0007669"/>
    <property type="project" value="InterPro"/>
</dbReference>
<reference evidence="7" key="1">
    <citation type="submission" date="2016-10" db="EMBL/GenBank/DDBJ databases">
        <authorList>
            <person name="Varghese N."/>
            <person name="Submissions S."/>
        </authorList>
    </citation>
    <scope>NUCLEOTIDE SEQUENCE [LARGE SCALE GENOMIC DNA]</scope>
    <source>
        <strain evidence="7">DSM 21743</strain>
    </source>
</reference>
<keyword evidence="2" id="KW-0479">Metal-binding</keyword>
<dbReference type="Pfam" id="PF17677">
    <property type="entry name" value="Glyco_hydro38C2"/>
    <property type="match status" value="1"/>
</dbReference>
<evidence type="ECO:0000256" key="2">
    <source>
        <dbReference type="ARBA" id="ARBA00022723"/>
    </source>
</evidence>
<evidence type="ECO:0000259" key="5">
    <source>
        <dbReference type="SMART" id="SM00872"/>
    </source>
</evidence>
<dbReference type="FunFam" id="1.20.1270.50:FF:000004">
    <property type="entry name" value="alpha-mannosidase 2C1 isoform X1"/>
    <property type="match status" value="1"/>
</dbReference>
<dbReference type="PANTHER" id="PTHR46017:SF1">
    <property type="entry name" value="ALPHA-MANNOSIDASE 2C1"/>
    <property type="match status" value="1"/>
</dbReference>
<dbReference type="SUPFAM" id="SSF88713">
    <property type="entry name" value="Glycoside hydrolase/deacetylase"/>
    <property type="match status" value="1"/>
</dbReference>
<keyword evidence="3" id="KW-0378">Hydrolase</keyword>
<keyword evidence="7" id="KW-1185">Reference proteome</keyword>
<evidence type="ECO:0000256" key="3">
    <source>
        <dbReference type="ARBA" id="ARBA00022801"/>
    </source>
</evidence>
<dbReference type="GO" id="GO:0009313">
    <property type="term" value="P:oligosaccharide catabolic process"/>
    <property type="evidence" value="ECO:0007669"/>
    <property type="project" value="TreeGrafter"/>
</dbReference>
<dbReference type="Proteomes" id="UP000198825">
    <property type="component" value="Chromosome I"/>
</dbReference>
<dbReference type="InterPro" id="IPR000602">
    <property type="entry name" value="Glyco_hydro_38_N"/>
</dbReference>
<dbReference type="InterPro" id="IPR011013">
    <property type="entry name" value="Gal_mutarotase_sf_dom"/>
</dbReference>
<feature type="domain" description="Glycoside hydrolase family 38 central" evidence="5">
    <location>
        <begin position="524"/>
        <end position="602"/>
    </location>
</feature>
<dbReference type="AlphaFoldDB" id="A0A1H2N1Z3"/>
<gene>
    <name evidence="6" type="ORF">SAMN04488544_3118</name>
</gene>
<dbReference type="SMART" id="SM00872">
    <property type="entry name" value="Alpha-mann_mid"/>
    <property type="match status" value="1"/>
</dbReference>
<dbReference type="GO" id="GO:0030246">
    <property type="term" value="F:carbohydrate binding"/>
    <property type="evidence" value="ECO:0007669"/>
    <property type="project" value="InterPro"/>
</dbReference>
<name>A0A1H2N1Z3_9ACTN</name>
<evidence type="ECO:0000256" key="4">
    <source>
        <dbReference type="ARBA" id="ARBA00023295"/>
    </source>
</evidence>
<keyword evidence="4" id="KW-0326">Glycosidase</keyword>
<sequence>MPDLTDPVEERLARFRHERVVPALYRERVPLEVTAWQAPGEPVPFDEAARQEFMPFEVGTAYGPPWATTWFRATGTVPEGWDSREGTAVEVVVDLGFSDTEPGFQAEGLVWTADGTVIKAVEPMNQAVPLPASSPARQGSAVEVLVEAASNPHVLEHMQFNPTHLGNLETAGRDPLYRLRRLELALRDVAVWELDQDLFALSGLLLELPANTQRRAEVREALDRVVDAVDPQDVAGTAQAGRDVLRPVLERPASASAHQAYAVGHAHIDSAWLWPVRETVRKVARTFANVCDLIEREEQFVFAASSAQQYAWLKEFYPGLFERVRGHVQAGRFVPVGGMWVESDTNMPGGEALARQFVLGKGFFARELGVDTQEVWLPDSFGYSGALPQIMAAAGARWFLTQKISWNDSNLMPHSTFRWEGIDGTQVFTHFPPVDTYNSDLSAKDLARAERNFTEKAVANRSLVPFGHGDGGGGPTREMVAAARRTASLEGSPAVRLTGPVQFFTDAQAELPEAPVWSGELYLEFHRGTYTSQARTKRGNRRSEHLLREAELWATTAAVRHGTNYPYEDLRRAWETVCLQQFHDILPGTSISWVYADAEAGYARVAETAERVVRDSLRALLGEGGGFVAANAGPYAVDGVPALGVAIGAPERRGVTPHADGDGAGFVLENDLVRVRVSADGLLTSVVDLRAGRELVPEGREAGLLQLFRDVPNRWDAWDIDRTYQRTVTDLVEATSVEVVGDAVRVERRFGESSLVQTISLPADAARVDLGFTVDWHERQKLLKLAFPLDVHADRATSEIQFGHLHRPTHANTSWDTARFETVAHRWVHVGEPGYGVAVSNDSTYGHDITRVGAGVRGSTTNVRLSLLRAPLFPDPEADQGEHTMNVSLAVGAGIPQAVAEGYRRNLPLRAVEGVGEGSVEPLLVVDDPAVVVEAVKLAEDGSGDVVVRLYEAYGTRVRTRLTAGFDVTGIIETDLIERTVDASALRSVESRVAELELRPFQLVTLRVAR</sequence>
<protein>
    <submittedName>
        <fullName evidence="6">Alpha-mannosidase</fullName>
    </submittedName>
</protein>
<dbReference type="InterPro" id="IPR054723">
    <property type="entry name" value="Ams1-like_N"/>
</dbReference>
<dbReference type="Gene3D" id="2.70.98.30">
    <property type="entry name" value="Golgi alpha-mannosidase II, domain 4"/>
    <property type="match status" value="1"/>
</dbReference>
<dbReference type="InterPro" id="IPR011682">
    <property type="entry name" value="Glyco_hydro_38_C"/>
</dbReference>
<dbReference type="InterPro" id="IPR041147">
    <property type="entry name" value="GH38_C"/>
</dbReference>
<dbReference type="EMBL" id="LT629799">
    <property type="protein sequence ID" value="SDU99181.1"/>
    <property type="molecule type" value="Genomic_DNA"/>
</dbReference>
<dbReference type="Gene3D" id="1.20.1270.50">
    <property type="entry name" value="Glycoside hydrolase family 38, central domain"/>
    <property type="match status" value="1"/>
</dbReference>
<evidence type="ECO:0000313" key="7">
    <source>
        <dbReference type="Proteomes" id="UP000198825"/>
    </source>
</evidence>
<comment type="similarity">
    <text evidence="1">Belongs to the glycosyl hydrolase 38 family.</text>
</comment>
<dbReference type="FunFam" id="3.20.110.10:FF:000002">
    <property type="entry name" value="alpha-mannosidase 2C1 isoform X1"/>
    <property type="match status" value="1"/>
</dbReference>
<dbReference type="Pfam" id="PF22907">
    <property type="entry name" value="Ams1-like_1st"/>
    <property type="match status" value="1"/>
</dbReference>
<dbReference type="InterPro" id="IPR015341">
    <property type="entry name" value="Glyco_hydro_38_cen"/>
</dbReference>
<dbReference type="GO" id="GO:0004559">
    <property type="term" value="F:alpha-mannosidase activity"/>
    <property type="evidence" value="ECO:0007669"/>
    <property type="project" value="InterPro"/>
</dbReference>
<dbReference type="PANTHER" id="PTHR46017">
    <property type="entry name" value="ALPHA-MANNOSIDASE 2C1"/>
    <property type="match status" value="1"/>
</dbReference>
<organism evidence="6 7">
    <name type="scientific">Microlunatus sagamiharensis</name>
    <dbReference type="NCBI Taxonomy" id="546874"/>
    <lineage>
        <taxon>Bacteria</taxon>
        <taxon>Bacillati</taxon>
        <taxon>Actinomycetota</taxon>
        <taxon>Actinomycetes</taxon>
        <taxon>Propionibacteriales</taxon>
        <taxon>Propionibacteriaceae</taxon>
        <taxon>Microlunatus</taxon>
    </lineage>
</organism>
<dbReference type="GO" id="GO:0046872">
    <property type="term" value="F:metal ion binding"/>
    <property type="evidence" value="ECO:0007669"/>
    <property type="project" value="UniProtKB-KW"/>
</dbReference>
<dbReference type="SUPFAM" id="SSF88688">
    <property type="entry name" value="Families 57/38 glycoside transferase middle domain"/>
    <property type="match status" value="1"/>
</dbReference>
<dbReference type="SUPFAM" id="SSF74650">
    <property type="entry name" value="Galactose mutarotase-like"/>
    <property type="match status" value="1"/>
</dbReference>
<proteinExistence type="inferred from homology"/>
<dbReference type="InterPro" id="IPR011330">
    <property type="entry name" value="Glyco_hydro/deAcase_b/a-brl"/>
</dbReference>
<dbReference type="OrthoDB" id="9772207at2"/>
<dbReference type="CDD" id="cd10789">
    <property type="entry name" value="GH38N_AMII_ER_cytosolic"/>
    <property type="match status" value="1"/>
</dbReference>
<dbReference type="Pfam" id="PF09261">
    <property type="entry name" value="Alpha-mann_mid"/>
    <property type="match status" value="1"/>
</dbReference>
<dbReference type="Pfam" id="PF01074">
    <property type="entry name" value="Glyco_hydro_38N"/>
    <property type="match status" value="1"/>
</dbReference>
<dbReference type="InterPro" id="IPR037094">
    <property type="entry name" value="Glyco_hydro_38_cen_sf"/>
</dbReference>
<dbReference type="InterPro" id="IPR028995">
    <property type="entry name" value="Glyco_hydro_57/38_cen_sf"/>
</dbReference>
<evidence type="ECO:0000313" key="6">
    <source>
        <dbReference type="EMBL" id="SDU99181.1"/>
    </source>
</evidence>
<evidence type="ECO:0000256" key="1">
    <source>
        <dbReference type="ARBA" id="ARBA00009792"/>
    </source>
</evidence>